<dbReference type="SUPFAM" id="SSF56112">
    <property type="entry name" value="Protein kinase-like (PK-like)"/>
    <property type="match status" value="1"/>
</dbReference>
<evidence type="ECO:0000256" key="18">
    <source>
        <dbReference type="ARBA" id="ARBA00022801"/>
    </source>
</evidence>
<evidence type="ECO:0000256" key="28">
    <source>
        <dbReference type="ARBA" id="ARBA00048679"/>
    </source>
</evidence>
<keyword evidence="17 31" id="KW-0418">Kinase</keyword>
<proteinExistence type="inferred from homology"/>
<dbReference type="InterPro" id="IPR000719">
    <property type="entry name" value="Prot_kinase_dom"/>
</dbReference>
<dbReference type="PANTHER" id="PTHR12209:SF0">
    <property type="entry name" value="EKC_KEOPS COMPLEX SUBUNIT TP53RK"/>
    <property type="match status" value="1"/>
</dbReference>
<keyword evidence="23" id="KW-0804">Transcription</keyword>
<evidence type="ECO:0000256" key="19">
    <source>
        <dbReference type="ARBA" id="ARBA00022840"/>
    </source>
</evidence>
<keyword evidence="12" id="KW-0723">Serine/threonine-protein kinase</keyword>
<dbReference type="Gene3D" id="1.10.510.10">
    <property type="entry name" value="Transferase(Phosphotransferase) domain 1"/>
    <property type="match status" value="1"/>
</dbReference>
<keyword evidence="15" id="KW-0819">tRNA processing</keyword>
<comment type="similarity">
    <text evidence="5">Belongs to the protein kinase superfamily. BUD32 family.</text>
</comment>
<evidence type="ECO:0000256" key="13">
    <source>
        <dbReference type="ARBA" id="ARBA00022553"/>
    </source>
</evidence>
<keyword evidence="24" id="KW-0539">Nucleus</keyword>
<evidence type="ECO:0000256" key="5">
    <source>
        <dbReference type="ARBA" id="ARBA00010630"/>
    </source>
</evidence>
<evidence type="ECO:0000256" key="22">
    <source>
        <dbReference type="ARBA" id="ARBA00023159"/>
    </source>
</evidence>
<keyword evidence="21" id="KW-0805">Transcription regulation</keyword>
<dbReference type="AlphaFoldDB" id="A0AAE0PMQ7"/>
<dbReference type="PANTHER" id="PTHR12209">
    <property type="entry name" value="NON-SPECIFIC SERINE/THREONINE PROTEIN KINASE"/>
    <property type="match status" value="1"/>
</dbReference>
<dbReference type="InterPro" id="IPR008266">
    <property type="entry name" value="Tyr_kinase_AS"/>
</dbReference>
<evidence type="ECO:0000256" key="25">
    <source>
        <dbReference type="ARBA" id="ARBA00030980"/>
    </source>
</evidence>
<comment type="caution">
    <text evidence="31">The sequence shown here is derived from an EMBL/GenBank/DDBJ whole genome shotgun (WGS) entry which is preliminary data.</text>
</comment>
<keyword evidence="13" id="KW-0597">Phosphoprotein</keyword>
<evidence type="ECO:0000256" key="15">
    <source>
        <dbReference type="ARBA" id="ARBA00022694"/>
    </source>
</evidence>
<dbReference type="Proteomes" id="UP001281003">
    <property type="component" value="Unassembled WGS sequence"/>
</dbReference>
<dbReference type="GO" id="GO:0008033">
    <property type="term" value="P:tRNA processing"/>
    <property type="evidence" value="ECO:0007669"/>
    <property type="project" value="UniProtKB-KW"/>
</dbReference>
<evidence type="ECO:0000256" key="6">
    <source>
        <dbReference type="ARBA" id="ARBA00011534"/>
    </source>
</evidence>
<keyword evidence="14" id="KW-0808">Transferase</keyword>
<dbReference type="PROSITE" id="PS00109">
    <property type="entry name" value="PROTEIN_KINASE_TYR"/>
    <property type="match status" value="1"/>
</dbReference>
<dbReference type="FunFam" id="3.30.200.20:FF:000603">
    <property type="entry name" value="EKC/KEOPS complex subunit bud32"/>
    <property type="match status" value="1"/>
</dbReference>
<name>A0AAE0PMQ7_SORBR</name>
<keyword evidence="11" id="KW-0963">Cytoplasm</keyword>
<evidence type="ECO:0000313" key="31">
    <source>
        <dbReference type="EMBL" id="KAK3402798.1"/>
    </source>
</evidence>
<comment type="function">
    <text evidence="1">Component of the EKC/KEOPS complex that is required for the formation of a threonylcarbamoyl group on adenosine at position 37 (t(6)A37) in tRNAs that read codons beginning with adenine. The complex is probably involved in the transfer of the threonylcarbamoyl moiety of threonylcarbamoyl-AMP (TC-AMP) to the N6 group of A37. BUD32 has ATPase activity in the context of the EKC/KEOPS complex and likely plays a supporting role to the catalytic subunit KAE1. The EKC/KEOPS complex also promotes both telomere uncapping and telomere elongation. The complex is required for efficient recruitment of transcriptional coactivators.</text>
</comment>
<gene>
    <name evidence="31" type="ORF">B0T20DRAFT_428459</name>
</gene>
<feature type="domain" description="Protein kinase" evidence="30">
    <location>
        <begin position="109"/>
        <end position="362"/>
    </location>
</feature>
<evidence type="ECO:0000256" key="14">
    <source>
        <dbReference type="ARBA" id="ARBA00022679"/>
    </source>
</evidence>
<evidence type="ECO:0000256" key="16">
    <source>
        <dbReference type="ARBA" id="ARBA00022741"/>
    </source>
</evidence>
<keyword evidence="20" id="KW-0779">Telomere</keyword>
<keyword evidence="19" id="KW-0067">ATP-binding</keyword>
<dbReference type="GO" id="GO:0070525">
    <property type="term" value="P:tRNA threonylcarbamoyladenosine metabolic process"/>
    <property type="evidence" value="ECO:0007669"/>
    <property type="project" value="TreeGrafter"/>
</dbReference>
<evidence type="ECO:0000259" key="30">
    <source>
        <dbReference type="PROSITE" id="PS50011"/>
    </source>
</evidence>
<comment type="catalytic activity">
    <reaction evidence="27">
        <text>L-threonyl-[protein] + ATP = O-phospho-L-threonyl-[protein] + ADP + H(+)</text>
        <dbReference type="Rhea" id="RHEA:46608"/>
        <dbReference type="Rhea" id="RHEA-COMP:11060"/>
        <dbReference type="Rhea" id="RHEA-COMP:11605"/>
        <dbReference type="ChEBI" id="CHEBI:15378"/>
        <dbReference type="ChEBI" id="CHEBI:30013"/>
        <dbReference type="ChEBI" id="CHEBI:30616"/>
        <dbReference type="ChEBI" id="CHEBI:61977"/>
        <dbReference type="ChEBI" id="CHEBI:456216"/>
        <dbReference type="EC" id="2.7.11.1"/>
    </reaction>
</comment>
<keyword evidence="32" id="KW-1185">Reference proteome</keyword>
<dbReference type="GO" id="GO:0005634">
    <property type="term" value="C:nucleus"/>
    <property type="evidence" value="ECO:0007669"/>
    <property type="project" value="UniProtKB-SubCell"/>
</dbReference>
<feature type="compositionally biased region" description="Basic and acidic residues" evidence="29">
    <location>
        <begin position="28"/>
        <end position="37"/>
    </location>
</feature>
<feature type="compositionally biased region" description="Polar residues" evidence="29">
    <location>
        <begin position="38"/>
        <end position="50"/>
    </location>
</feature>
<evidence type="ECO:0000256" key="8">
    <source>
        <dbReference type="ARBA" id="ARBA00013948"/>
    </source>
</evidence>
<evidence type="ECO:0000256" key="24">
    <source>
        <dbReference type="ARBA" id="ARBA00023242"/>
    </source>
</evidence>
<dbReference type="PROSITE" id="PS50011">
    <property type="entry name" value="PROTEIN_KINASE_DOM"/>
    <property type="match status" value="1"/>
</dbReference>
<keyword evidence="22" id="KW-0010">Activator</keyword>
<evidence type="ECO:0000256" key="7">
    <source>
        <dbReference type="ARBA" id="ARBA00012513"/>
    </source>
</evidence>
<evidence type="ECO:0000313" key="32">
    <source>
        <dbReference type="Proteomes" id="UP001281003"/>
    </source>
</evidence>
<reference evidence="31" key="1">
    <citation type="journal article" date="2023" name="Mol. Phylogenet. Evol.">
        <title>Genome-scale phylogeny and comparative genomics of the fungal order Sordariales.</title>
        <authorList>
            <person name="Hensen N."/>
            <person name="Bonometti L."/>
            <person name="Westerberg I."/>
            <person name="Brannstrom I.O."/>
            <person name="Guillou S."/>
            <person name="Cros-Aarteil S."/>
            <person name="Calhoun S."/>
            <person name="Haridas S."/>
            <person name="Kuo A."/>
            <person name="Mondo S."/>
            <person name="Pangilinan J."/>
            <person name="Riley R."/>
            <person name="LaButti K."/>
            <person name="Andreopoulos B."/>
            <person name="Lipzen A."/>
            <person name="Chen C."/>
            <person name="Yan M."/>
            <person name="Daum C."/>
            <person name="Ng V."/>
            <person name="Clum A."/>
            <person name="Steindorff A."/>
            <person name="Ohm R.A."/>
            <person name="Martin F."/>
            <person name="Silar P."/>
            <person name="Natvig D.O."/>
            <person name="Lalanne C."/>
            <person name="Gautier V."/>
            <person name="Ament-Velasquez S.L."/>
            <person name="Kruys A."/>
            <person name="Hutchinson M.I."/>
            <person name="Powell A.J."/>
            <person name="Barry K."/>
            <person name="Miller A.N."/>
            <person name="Grigoriev I.V."/>
            <person name="Debuchy R."/>
            <person name="Gladieux P."/>
            <person name="Hiltunen Thoren M."/>
            <person name="Johannesson H."/>
        </authorList>
    </citation>
    <scope>NUCLEOTIDE SEQUENCE</scope>
    <source>
        <strain evidence="31">FGSC 1904</strain>
    </source>
</reference>
<accession>A0AAE0PMQ7</accession>
<evidence type="ECO:0000256" key="23">
    <source>
        <dbReference type="ARBA" id="ARBA00023163"/>
    </source>
</evidence>
<evidence type="ECO:0000256" key="3">
    <source>
        <dbReference type="ARBA" id="ARBA00004496"/>
    </source>
</evidence>
<feature type="region of interest" description="Disordered" evidence="29">
    <location>
        <begin position="19"/>
        <end position="90"/>
    </location>
</feature>
<feature type="compositionally biased region" description="Low complexity" evidence="29">
    <location>
        <begin position="79"/>
        <end position="90"/>
    </location>
</feature>
<evidence type="ECO:0000256" key="20">
    <source>
        <dbReference type="ARBA" id="ARBA00022895"/>
    </source>
</evidence>
<dbReference type="GO" id="GO:0004674">
    <property type="term" value="F:protein serine/threonine kinase activity"/>
    <property type="evidence" value="ECO:0007669"/>
    <property type="project" value="UniProtKB-KW"/>
</dbReference>
<evidence type="ECO:0000256" key="26">
    <source>
        <dbReference type="ARBA" id="ARBA00033194"/>
    </source>
</evidence>
<dbReference type="GO" id="GO:0005829">
    <property type="term" value="C:cytosol"/>
    <property type="evidence" value="ECO:0007669"/>
    <property type="project" value="TreeGrafter"/>
</dbReference>
<dbReference type="InterPro" id="IPR011009">
    <property type="entry name" value="Kinase-like_dom_sf"/>
</dbReference>
<keyword evidence="10" id="KW-0158">Chromosome</keyword>
<evidence type="ECO:0000256" key="4">
    <source>
        <dbReference type="ARBA" id="ARBA00004574"/>
    </source>
</evidence>
<evidence type="ECO:0000256" key="17">
    <source>
        <dbReference type="ARBA" id="ARBA00022777"/>
    </source>
</evidence>
<evidence type="ECO:0000256" key="29">
    <source>
        <dbReference type="SAM" id="MobiDB-lite"/>
    </source>
</evidence>
<keyword evidence="16" id="KW-0547">Nucleotide-binding</keyword>
<evidence type="ECO:0000256" key="2">
    <source>
        <dbReference type="ARBA" id="ARBA00004123"/>
    </source>
</evidence>
<organism evidence="31 32">
    <name type="scientific">Sordaria brevicollis</name>
    <dbReference type="NCBI Taxonomy" id="83679"/>
    <lineage>
        <taxon>Eukaryota</taxon>
        <taxon>Fungi</taxon>
        <taxon>Dikarya</taxon>
        <taxon>Ascomycota</taxon>
        <taxon>Pezizomycotina</taxon>
        <taxon>Sordariomycetes</taxon>
        <taxon>Sordariomycetidae</taxon>
        <taxon>Sordariales</taxon>
        <taxon>Sordariaceae</taxon>
        <taxon>Sordaria</taxon>
    </lineage>
</organism>
<comment type="subcellular location">
    <subcellularLocation>
        <location evidence="4">Chromosome</location>
        <location evidence="4">Telomere</location>
    </subcellularLocation>
    <subcellularLocation>
        <location evidence="3">Cytoplasm</location>
    </subcellularLocation>
    <subcellularLocation>
        <location evidence="2">Nucleus</location>
    </subcellularLocation>
</comment>
<feature type="region of interest" description="Disordered" evidence="29">
    <location>
        <begin position="253"/>
        <end position="274"/>
    </location>
</feature>
<evidence type="ECO:0000256" key="1">
    <source>
        <dbReference type="ARBA" id="ARBA00003747"/>
    </source>
</evidence>
<dbReference type="FunFam" id="1.10.510.10:FF:000845">
    <property type="entry name" value="Probable bifunctional tRNA threonylcarbamoyladenosine biosynthesis protein"/>
    <property type="match status" value="1"/>
</dbReference>
<evidence type="ECO:0000256" key="12">
    <source>
        <dbReference type="ARBA" id="ARBA00022527"/>
    </source>
</evidence>
<comment type="subunit">
    <text evidence="6">Component of the EKC/KEOPS complex composed of at least BUD32, CGI121, GON7, KAE1 and PCC1; the whole complex dimerizes.</text>
</comment>
<dbReference type="Gene3D" id="3.30.200.20">
    <property type="entry name" value="Phosphorylase Kinase, domain 1"/>
    <property type="match status" value="1"/>
</dbReference>
<dbReference type="EC" id="2.7.11.1" evidence="7"/>
<evidence type="ECO:0000256" key="9">
    <source>
        <dbReference type="ARBA" id="ARBA00019973"/>
    </source>
</evidence>
<keyword evidence="18" id="KW-0378">Hydrolase</keyword>
<comment type="catalytic activity">
    <reaction evidence="28">
        <text>L-seryl-[protein] + ATP = O-phospho-L-seryl-[protein] + ADP + H(+)</text>
        <dbReference type="Rhea" id="RHEA:17989"/>
        <dbReference type="Rhea" id="RHEA-COMP:9863"/>
        <dbReference type="Rhea" id="RHEA-COMP:11604"/>
        <dbReference type="ChEBI" id="CHEBI:15378"/>
        <dbReference type="ChEBI" id="CHEBI:29999"/>
        <dbReference type="ChEBI" id="CHEBI:30616"/>
        <dbReference type="ChEBI" id="CHEBI:83421"/>
        <dbReference type="ChEBI" id="CHEBI:456216"/>
        <dbReference type="EC" id="2.7.11.1"/>
    </reaction>
</comment>
<sequence>MRLGAFPFPAKVPLCPSVAIADTSPGPDKTKVRDNQHPQRNFTRNQSQTHPLAIGPNPKICQLMDPTSQSPPTKKRKMASSTTTTSTTTAAVEQEHQFPLPPILTHPSSTPPILITQGAEGRLYKTTFLSPSIPCALKYRPPKPYRHPILDARLTKARLAFEAKVLERCRREGVPVPAVYAQNAAAGWIAVEWIEGAPVRVKINEWLGSRPKNEEEEREGANKDQGPLVELMRRIGSAIAGLHRTGVVHGDLTTSNMMLRPPKASSSEQTNGVTEEGEKAKLLEGEVVIIDFGLANQSQSDEDRATDLYVLERAFASTHPRAENLFEHLLESYKETFGKKGVSVLNKLEDVRMRGRKRSMIG</sequence>
<evidence type="ECO:0000256" key="10">
    <source>
        <dbReference type="ARBA" id="ARBA00022454"/>
    </source>
</evidence>
<dbReference type="GO" id="GO:0000781">
    <property type="term" value="C:chromosome, telomeric region"/>
    <property type="evidence" value="ECO:0007669"/>
    <property type="project" value="UniProtKB-SubCell"/>
</dbReference>
<dbReference type="EMBL" id="JAUTDP010000001">
    <property type="protein sequence ID" value="KAK3402798.1"/>
    <property type="molecule type" value="Genomic_DNA"/>
</dbReference>
<evidence type="ECO:0000256" key="27">
    <source>
        <dbReference type="ARBA" id="ARBA00047899"/>
    </source>
</evidence>
<dbReference type="GO" id="GO:0000408">
    <property type="term" value="C:EKC/KEOPS complex"/>
    <property type="evidence" value="ECO:0007669"/>
    <property type="project" value="TreeGrafter"/>
</dbReference>
<dbReference type="Pfam" id="PF06293">
    <property type="entry name" value="Kdo"/>
    <property type="match status" value="1"/>
</dbReference>
<reference evidence="31" key="2">
    <citation type="submission" date="2023-07" db="EMBL/GenBank/DDBJ databases">
        <authorList>
            <consortium name="Lawrence Berkeley National Laboratory"/>
            <person name="Haridas S."/>
            <person name="Hensen N."/>
            <person name="Bonometti L."/>
            <person name="Westerberg I."/>
            <person name="Brannstrom I.O."/>
            <person name="Guillou S."/>
            <person name="Cros-Aarteil S."/>
            <person name="Calhoun S."/>
            <person name="Kuo A."/>
            <person name="Mondo S."/>
            <person name="Pangilinan J."/>
            <person name="Riley R."/>
            <person name="LaButti K."/>
            <person name="Andreopoulos B."/>
            <person name="Lipzen A."/>
            <person name="Chen C."/>
            <person name="Yanf M."/>
            <person name="Daum C."/>
            <person name="Ng V."/>
            <person name="Clum A."/>
            <person name="Steindorff A."/>
            <person name="Ohm R."/>
            <person name="Martin F."/>
            <person name="Silar P."/>
            <person name="Natvig D."/>
            <person name="Lalanne C."/>
            <person name="Gautier V."/>
            <person name="Ament-velasquez S.L."/>
            <person name="Kruys A."/>
            <person name="Hutchinson M.I."/>
            <person name="Powell A.J."/>
            <person name="Barry K."/>
            <person name="Miller A.N."/>
            <person name="Grigoriev I.V."/>
            <person name="Debuchy R."/>
            <person name="Gladieux P."/>
            <person name="Thoren M.H."/>
            <person name="Johannesson H."/>
        </authorList>
    </citation>
    <scope>NUCLEOTIDE SEQUENCE</scope>
    <source>
        <strain evidence="31">FGSC 1904</strain>
    </source>
</reference>
<dbReference type="GO" id="GO:0016787">
    <property type="term" value="F:hydrolase activity"/>
    <property type="evidence" value="ECO:0007669"/>
    <property type="project" value="UniProtKB-KW"/>
</dbReference>
<protein>
    <recommendedName>
        <fullName evidence="9">EKC/KEOPS complex subunit BUD32</fullName>
        <ecNumber evidence="7">2.7.11.1</ecNumber>
    </recommendedName>
    <alternativeName>
        <fullName evidence="25 26">Atypical Serine/threonine protein kinase BUD32</fullName>
    </alternativeName>
    <alternativeName>
        <fullName evidence="8">EKC/KEOPS complex subunit bud32</fullName>
    </alternativeName>
</protein>
<evidence type="ECO:0000256" key="11">
    <source>
        <dbReference type="ARBA" id="ARBA00022490"/>
    </source>
</evidence>
<evidence type="ECO:0000256" key="21">
    <source>
        <dbReference type="ARBA" id="ARBA00023015"/>
    </source>
</evidence>
<dbReference type="GO" id="GO:0005524">
    <property type="term" value="F:ATP binding"/>
    <property type="evidence" value="ECO:0007669"/>
    <property type="project" value="UniProtKB-KW"/>
</dbReference>
<feature type="compositionally biased region" description="Polar residues" evidence="29">
    <location>
        <begin position="264"/>
        <end position="273"/>
    </location>
</feature>